<dbReference type="Gene3D" id="3.10.10.10">
    <property type="entry name" value="HIV Type 1 Reverse Transcriptase, subunit A, domain 1"/>
    <property type="match status" value="1"/>
</dbReference>
<dbReference type="SUPFAM" id="SSF53098">
    <property type="entry name" value="Ribonuclease H-like"/>
    <property type="match status" value="1"/>
</dbReference>
<keyword evidence="2" id="KW-0645">Protease</keyword>
<dbReference type="InterPro" id="IPR001878">
    <property type="entry name" value="Znf_CCHC"/>
</dbReference>
<evidence type="ECO:0000256" key="2">
    <source>
        <dbReference type="ARBA" id="ARBA00022670"/>
    </source>
</evidence>
<dbReference type="GO" id="GO:0008270">
    <property type="term" value="F:zinc ion binding"/>
    <property type="evidence" value="ECO:0007669"/>
    <property type="project" value="UniProtKB-KW"/>
</dbReference>
<dbReference type="GO" id="GO:0019899">
    <property type="term" value="F:enzyme binding"/>
    <property type="evidence" value="ECO:0007669"/>
    <property type="project" value="UniProtKB-ARBA"/>
</dbReference>
<dbReference type="PROSITE" id="PS50994">
    <property type="entry name" value="INTEGRASE"/>
    <property type="match status" value="1"/>
</dbReference>
<dbReference type="PROSITE" id="PS50878">
    <property type="entry name" value="RT_POL"/>
    <property type="match status" value="1"/>
</dbReference>
<dbReference type="InterPro" id="IPR036875">
    <property type="entry name" value="Znf_CCHC_sf"/>
</dbReference>
<dbReference type="Pfam" id="PF00078">
    <property type="entry name" value="RVT_1"/>
    <property type="match status" value="1"/>
</dbReference>
<keyword evidence="9" id="KW-0479">Metal-binding</keyword>
<evidence type="ECO:0000256" key="1">
    <source>
        <dbReference type="ARBA" id="ARBA00012493"/>
    </source>
</evidence>
<dbReference type="SMART" id="SM00343">
    <property type="entry name" value="ZnF_C2HC"/>
    <property type="match status" value="1"/>
</dbReference>
<evidence type="ECO:0000256" key="10">
    <source>
        <dbReference type="SAM" id="MobiDB-lite"/>
    </source>
</evidence>
<dbReference type="InterPro" id="IPR041588">
    <property type="entry name" value="Integrase_H2C2"/>
</dbReference>
<keyword evidence="6" id="KW-0255">Endonuclease</keyword>
<evidence type="ECO:0000256" key="6">
    <source>
        <dbReference type="ARBA" id="ARBA00022759"/>
    </source>
</evidence>
<dbReference type="CDD" id="cd09274">
    <property type="entry name" value="RNase_HI_RT_Ty3"/>
    <property type="match status" value="1"/>
</dbReference>
<dbReference type="Pfam" id="PF00665">
    <property type="entry name" value="rve"/>
    <property type="match status" value="1"/>
</dbReference>
<dbReference type="PANTHER" id="PTHR37984">
    <property type="entry name" value="PROTEIN CBG26694"/>
    <property type="match status" value="1"/>
</dbReference>
<evidence type="ECO:0000313" key="15">
    <source>
        <dbReference type="WBParaSite" id="Gr19_v10_g1685.t2"/>
    </source>
</evidence>
<dbReference type="Gene3D" id="3.30.420.10">
    <property type="entry name" value="Ribonuclease H-like superfamily/Ribonuclease H"/>
    <property type="match status" value="1"/>
</dbReference>
<keyword evidence="5" id="KW-0540">Nuclease</keyword>
<evidence type="ECO:0000259" key="13">
    <source>
        <dbReference type="PROSITE" id="PS50994"/>
    </source>
</evidence>
<feature type="region of interest" description="Disordered" evidence="10">
    <location>
        <begin position="145"/>
        <end position="165"/>
    </location>
</feature>
<accession>A0A914HI52</accession>
<evidence type="ECO:0000259" key="12">
    <source>
        <dbReference type="PROSITE" id="PS50878"/>
    </source>
</evidence>
<keyword evidence="14" id="KW-1185">Reference proteome</keyword>
<name>A0A914HI52_GLORO</name>
<evidence type="ECO:0000256" key="8">
    <source>
        <dbReference type="ARBA" id="ARBA00022918"/>
    </source>
</evidence>
<dbReference type="InterPro" id="IPR050951">
    <property type="entry name" value="Retrovirus_Pol_polyprotein"/>
</dbReference>
<dbReference type="GO" id="GO:0042575">
    <property type="term" value="C:DNA polymerase complex"/>
    <property type="evidence" value="ECO:0007669"/>
    <property type="project" value="UniProtKB-ARBA"/>
</dbReference>
<sequence length="1679" mass="190991">MRHQQSQPNYLTRRRAHNLREEDAALNLADMQNLLEQRRLEEEREAAVQQVRPSPEGDQNLDENSIARERTQNGGANDQQRQHHFSESMEMDGILDGDQVSIASAGATELLAEEGMPPNNREEQNRQGFRQFQQIGDRARLRGAEEHQRNYAHHPPPPQFNNPLNTGRPYYETFSLNAPPYWAPPFYGMHQWGPPPWVGDQTAYRGAPAQNYQRNWQPTNANTYQNPAPNHMGGPTGSHHITGPSESQYNRLEAVLILDKLPDINGREGSDKRSVIFERIKVEMIQTLDDLDARETSAFDDLFSGLIRHHNETIDQLADRVGRTVQRAYPNLSSSAIDDLSTKHFLRALDSQDLALTLEVSRTPSMSYDQFVTLAARAEATKKAVQKTSTHSRALQNVQQAGRDNNEYRSRQAVPAVTRACYNCGKSGHIAPYCQEPRRSGQSAYRTSYNTQPQSQLQVWPRTNHPMQRDLNQNRGPSYPQQSFTPNRTGANNFPLTMGKRPNYDERGHQQNGSAGTNAANCIQVEEVPKEKVAVGSIGTNGELLKWLEELGRLNADGKESLRVGKLVVFELLVHGEKTSAMLDGGAQLSLISAGSLFKLVQEGVVDVNKRNYNSTRNTAFDFNGKKINTFGVITLPVNRADFKEVEIEFYITSAAFGFDMLIGTNTLGLLGLKMYDEKTNTMIEFECVSEKEAKTEHEVRVACNVTLQPKSITLVQLKLDEETTNDLIVTSSDEIQKNFRIEPSAVKAKDKNIVVPITNYSACAIKIPSNEIIGVAEVAENVTEVGNALDFKPIRNVQRVSNLQTREDNFVEKRNKLEEILPSLTGELGEEEKQPLLELLFSFEEIFVVEDHELTQTDLVTHYVDTEKTPPVKMRVRPVPFAFREKVATMLQDYLERGLIRPSWSPYASPIVLVPKKDGTIRFCIDYRGLNAVTVKDAFPLPNIDNTLMMLGNKKVFSTMDFMSGYWQIRMHPDSVSKTAFITEFGLYEYLVMPFGMSNAVATFQRFMTRLFDGVLNNFVFIYIDDLLVASESLEQHLEHLRIVFERIKTASLKLKITKCRFVAEELPFLGHILTRRGIKKDRDKIRPIADFPPPQKRKELQSFLGLMTYYRKFVYNFGKIAAPLFRKLKKDVPFTLGNEEMEAISSLKAKIAENVVLHFPDFNAAQNDPTRMFLMMTDASKIGVAAILCQPDENLNVRPIYFASRQCNQAESRYSPTELEALAICFGVKKFSQFISMIPTRVLTDHRALVPMFKTNGETGNWRVDKWIMQIRSRFILRVEYKPGKSNIVADVLSRNFPHAKKLEHENEESEKLAFVGVIKEGEKQEPPGNKEEWQLKTQESELKALVEFLRDRILPADPREIQRVMSMTPFYTLIDGLLYQCEQQTGKLRIFVPEEFRKAMVDERHSGICAGHFSAKKLFLQLAEKYFWPNMQADCNRAATNCRICAHTRQPRANQPGVQMVKTAEPLELICLDILDIGRSRSKNRYVLVCVDHFSKWTVAEPIPDKSAETVARVFVENVILVFGAPRRIHSDRGKEFVNSTLEGISKILKTEVSTTCGYDPQANGLAERANQTIIRMLKRSTISEWDWDLRLPYVIFALNVTPSIATGFSPYTLMFGRNVNFPTDANVKFDVDPRYTRDEDTYLQAFRENLAEILGEARKNADVAREKNKMEFDSR</sequence>
<dbReference type="GO" id="GO:0004519">
    <property type="term" value="F:endonuclease activity"/>
    <property type="evidence" value="ECO:0007669"/>
    <property type="project" value="UniProtKB-KW"/>
</dbReference>
<dbReference type="GO" id="GO:0006508">
    <property type="term" value="P:proteolysis"/>
    <property type="evidence" value="ECO:0007669"/>
    <property type="project" value="UniProtKB-KW"/>
</dbReference>
<dbReference type="SUPFAM" id="SSF57756">
    <property type="entry name" value="Retrovirus zinc finger-like domains"/>
    <property type="match status" value="1"/>
</dbReference>
<keyword evidence="4" id="KW-0548">Nucleotidyltransferase</keyword>
<feature type="domain" description="CCHC-type" evidence="11">
    <location>
        <begin position="421"/>
        <end position="436"/>
    </location>
</feature>
<dbReference type="SUPFAM" id="SSF56672">
    <property type="entry name" value="DNA/RNA polymerases"/>
    <property type="match status" value="1"/>
</dbReference>
<dbReference type="GO" id="GO:0003676">
    <property type="term" value="F:nucleic acid binding"/>
    <property type="evidence" value="ECO:0007669"/>
    <property type="project" value="InterPro"/>
</dbReference>
<feature type="domain" description="Integrase catalytic" evidence="13">
    <location>
        <begin position="1465"/>
        <end position="1622"/>
    </location>
</feature>
<dbReference type="InterPro" id="IPR000477">
    <property type="entry name" value="RT_dom"/>
</dbReference>
<dbReference type="GO" id="GO:0015074">
    <property type="term" value="P:DNA integration"/>
    <property type="evidence" value="ECO:0007669"/>
    <property type="project" value="InterPro"/>
</dbReference>
<dbReference type="FunFam" id="3.30.70.270:FF:000020">
    <property type="entry name" value="Transposon Tf2-6 polyprotein-like Protein"/>
    <property type="match status" value="1"/>
</dbReference>
<keyword evidence="7" id="KW-0378">Hydrolase</keyword>
<evidence type="ECO:0000256" key="4">
    <source>
        <dbReference type="ARBA" id="ARBA00022695"/>
    </source>
</evidence>
<keyword evidence="3" id="KW-0808">Transferase</keyword>
<dbReference type="EC" id="2.7.7.49" evidence="1"/>
<dbReference type="GO" id="GO:0003964">
    <property type="term" value="F:RNA-directed DNA polymerase activity"/>
    <property type="evidence" value="ECO:0007669"/>
    <property type="project" value="UniProtKB-KW"/>
</dbReference>
<evidence type="ECO:0000256" key="9">
    <source>
        <dbReference type="PROSITE-ProRule" id="PRU00047"/>
    </source>
</evidence>
<dbReference type="FunFam" id="1.10.340.70:FF:000001">
    <property type="entry name" value="Retrovirus-related Pol polyprotein from transposon gypsy-like Protein"/>
    <property type="match status" value="1"/>
</dbReference>
<dbReference type="Gene3D" id="3.30.70.270">
    <property type="match status" value="2"/>
</dbReference>
<dbReference type="FunFam" id="3.30.420.10:FF:000032">
    <property type="entry name" value="Retrovirus-related Pol polyprotein from transposon 297-like Protein"/>
    <property type="match status" value="1"/>
</dbReference>
<dbReference type="InterPro" id="IPR043128">
    <property type="entry name" value="Rev_trsase/Diguanyl_cyclase"/>
</dbReference>
<dbReference type="InterPro" id="IPR012337">
    <property type="entry name" value="RNaseH-like_sf"/>
</dbReference>
<dbReference type="WBParaSite" id="Gr19_v10_g1685.t2">
    <property type="protein sequence ID" value="Gr19_v10_g1685.t2"/>
    <property type="gene ID" value="Gr19_v10_g1685"/>
</dbReference>
<feature type="compositionally biased region" description="Basic and acidic residues" evidence="10">
    <location>
        <begin position="37"/>
        <end position="46"/>
    </location>
</feature>
<evidence type="ECO:0000256" key="7">
    <source>
        <dbReference type="ARBA" id="ARBA00022801"/>
    </source>
</evidence>
<dbReference type="PROSITE" id="PS50158">
    <property type="entry name" value="ZF_CCHC"/>
    <property type="match status" value="1"/>
</dbReference>
<dbReference type="GO" id="GO:0008233">
    <property type="term" value="F:peptidase activity"/>
    <property type="evidence" value="ECO:0007669"/>
    <property type="project" value="UniProtKB-KW"/>
</dbReference>
<dbReference type="CDD" id="cd01647">
    <property type="entry name" value="RT_LTR"/>
    <property type="match status" value="1"/>
</dbReference>
<dbReference type="InterPro" id="IPR043502">
    <property type="entry name" value="DNA/RNA_pol_sf"/>
</dbReference>
<dbReference type="PANTHER" id="PTHR37984:SF5">
    <property type="entry name" value="PROTEIN NYNRIN-LIKE"/>
    <property type="match status" value="1"/>
</dbReference>
<dbReference type="CDD" id="cd00303">
    <property type="entry name" value="retropepsin_like"/>
    <property type="match status" value="1"/>
</dbReference>
<organism evidence="14 15">
    <name type="scientific">Globodera rostochiensis</name>
    <name type="common">Golden nematode worm</name>
    <name type="synonym">Heterodera rostochiensis</name>
    <dbReference type="NCBI Taxonomy" id="31243"/>
    <lineage>
        <taxon>Eukaryota</taxon>
        <taxon>Metazoa</taxon>
        <taxon>Ecdysozoa</taxon>
        <taxon>Nematoda</taxon>
        <taxon>Chromadorea</taxon>
        <taxon>Rhabditida</taxon>
        <taxon>Tylenchina</taxon>
        <taxon>Tylenchomorpha</taxon>
        <taxon>Tylenchoidea</taxon>
        <taxon>Heteroderidae</taxon>
        <taxon>Heteroderinae</taxon>
        <taxon>Globodera</taxon>
    </lineage>
</organism>
<protein>
    <recommendedName>
        <fullName evidence="1">RNA-directed DNA polymerase</fullName>
        <ecNumber evidence="1">2.7.7.49</ecNumber>
    </recommendedName>
</protein>
<evidence type="ECO:0000313" key="14">
    <source>
        <dbReference type="Proteomes" id="UP000887572"/>
    </source>
</evidence>
<dbReference type="FunFam" id="3.10.10.10:FF:000007">
    <property type="entry name" value="Retrovirus-related Pol polyprotein from transposon 17.6-like Protein"/>
    <property type="match status" value="1"/>
</dbReference>
<dbReference type="InterPro" id="IPR001584">
    <property type="entry name" value="Integrase_cat-core"/>
</dbReference>
<dbReference type="Gene3D" id="4.10.60.10">
    <property type="entry name" value="Zinc finger, CCHC-type"/>
    <property type="match status" value="1"/>
</dbReference>
<keyword evidence="9" id="KW-0862">Zinc</keyword>
<feature type="domain" description="Reverse transcriptase" evidence="12">
    <location>
        <begin position="896"/>
        <end position="1075"/>
    </location>
</feature>
<proteinExistence type="predicted"/>
<dbReference type="InterPro" id="IPR041373">
    <property type="entry name" value="RT_RNaseH"/>
</dbReference>
<dbReference type="Proteomes" id="UP000887572">
    <property type="component" value="Unplaced"/>
</dbReference>
<evidence type="ECO:0000259" key="11">
    <source>
        <dbReference type="PROSITE" id="PS50158"/>
    </source>
</evidence>
<dbReference type="Pfam" id="PF17921">
    <property type="entry name" value="Integrase_H2C2"/>
    <property type="match status" value="1"/>
</dbReference>
<keyword evidence="8" id="KW-0695">RNA-directed DNA polymerase</keyword>
<evidence type="ECO:0000256" key="3">
    <source>
        <dbReference type="ARBA" id="ARBA00022679"/>
    </source>
</evidence>
<dbReference type="Pfam" id="PF17917">
    <property type="entry name" value="RT_RNaseH"/>
    <property type="match status" value="1"/>
</dbReference>
<feature type="region of interest" description="Disordered" evidence="10">
    <location>
        <begin position="37"/>
        <end position="63"/>
    </location>
</feature>
<reference evidence="15" key="1">
    <citation type="submission" date="2022-11" db="UniProtKB">
        <authorList>
            <consortium name="WormBaseParasite"/>
        </authorList>
    </citation>
    <scope>IDENTIFICATION</scope>
</reference>
<keyword evidence="9" id="KW-0863">Zinc-finger</keyword>
<evidence type="ECO:0000256" key="5">
    <source>
        <dbReference type="ARBA" id="ARBA00022722"/>
    </source>
</evidence>
<dbReference type="InterPro" id="IPR036397">
    <property type="entry name" value="RNaseH_sf"/>
</dbReference>
<dbReference type="Gene3D" id="1.10.340.70">
    <property type="match status" value="1"/>
</dbReference>